<evidence type="ECO:0000256" key="8">
    <source>
        <dbReference type="ARBA" id="ARBA00029835"/>
    </source>
</evidence>
<comment type="pathway">
    <text evidence="1">Carbohydrate acid metabolism; D-gluconate degradation.</text>
</comment>
<dbReference type="GO" id="GO:0046316">
    <property type="term" value="F:gluconokinase activity"/>
    <property type="evidence" value="ECO:0007669"/>
    <property type="project" value="UniProtKB-EC"/>
</dbReference>
<evidence type="ECO:0000256" key="4">
    <source>
        <dbReference type="ARBA" id="ARBA00022679"/>
    </source>
</evidence>
<evidence type="ECO:0000256" key="2">
    <source>
        <dbReference type="ARBA" id="ARBA00008420"/>
    </source>
</evidence>
<keyword evidence="4" id="KW-0808">Transferase</keyword>
<dbReference type="EC" id="2.7.1.12" evidence="3"/>
<name>A0A151M8B3_ALLMI</name>
<dbReference type="GO" id="GO:0005524">
    <property type="term" value="F:ATP binding"/>
    <property type="evidence" value="ECO:0007669"/>
    <property type="project" value="UniProtKB-KW"/>
</dbReference>
<keyword evidence="6" id="KW-0418">Kinase</keyword>
<gene>
    <name evidence="10" type="primary">IDNK</name>
    <name evidence="10" type="ORF">Y1Q_0012609</name>
</gene>
<dbReference type="GO" id="GO:0005975">
    <property type="term" value="P:carbohydrate metabolic process"/>
    <property type="evidence" value="ECO:0007669"/>
    <property type="project" value="InterPro"/>
</dbReference>
<sequence>MVQLVVMGVSGSGKTTVGSHLAEKLGWKSYDGDDYHPPENKKKMAEGIPLNDQGRVIWTKCHSGLLCSEENV</sequence>
<dbReference type="InterPro" id="IPR031322">
    <property type="entry name" value="Shikimate/glucono_kinase"/>
</dbReference>
<keyword evidence="5" id="KW-0547">Nucleotide-binding</keyword>
<evidence type="ECO:0000313" key="10">
    <source>
        <dbReference type="EMBL" id="KYO20739.1"/>
    </source>
</evidence>
<accession>A0A151M8B3</accession>
<comment type="caution">
    <text evidence="10">The sequence shown here is derived from an EMBL/GenBank/DDBJ whole genome shotgun (WGS) entry which is preliminary data.</text>
</comment>
<dbReference type="GO" id="GO:0005737">
    <property type="term" value="C:cytoplasm"/>
    <property type="evidence" value="ECO:0007669"/>
    <property type="project" value="TreeGrafter"/>
</dbReference>
<evidence type="ECO:0000313" key="11">
    <source>
        <dbReference type="Proteomes" id="UP000050525"/>
    </source>
</evidence>
<evidence type="ECO:0000256" key="5">
    <source>
        <dbReference type="ARBA" id="ARBA00022741"/>
    </source>
</evidence>
<keyword evidence="7" id="KW-0067">ATP-binding</keyword>
<dbReference type="Gene3D" id="3.40.50.300">
    <property type="entry name" value="P-loop containing nucleotide triphosphate hydrolases"/>
    <property type="match status" value="1"/>
</dbReference>
<dbReference type="InterPro" id="IPR027417">
    <property type="entry name" value="P-loop_NTPase"/>
</dbReference>
<comment type="similarity">
    <text evidence="2">Belongs to the gluconokinase GntK/GntV family.</text>
</comment>
<dbReference type="Proteomes" id="UP000050525">
    <property type="component" value="Unassembled WGS sequence"/>
</dbReference>
<evidence type="ECO:0000256" key="9">
    <source>
        <dbReference type="ARBA" id="ARBA00048090"/>
    </source>
</evidence>
<proteinExistence type="inferred from homology"/>
<reference evidence="10 11" key="1">
    <citation type="journal article" date="2012" name="Genome Biol.">
        <title>Sequencing three crocodilian genomes to illuminate the evolution of archosaurs and amniotes.</title>
        <authorList>
            <person name="St John J.A."/>
            <person name="Braun E.L."/>
            <person name="Isberg S.R."/>
            <person name="Miles L.G."/>
            <person name="Chong A.Y."/>
            <person name="Gongora J."/>
            <person name="Dalzell P."/>
            <person name="Moran C."/>
            <person name="Bed'hom B."/>
            <person name="Abzhanov A."/>
            <person name="Burgess S.C."/>
            <person name="Cooksey A.M."/>
            <person name="Castoe T.A."/>
            <person name="Crawford N.G."/>
            <person name="Densmore L.D."/>
            <person name="Drew J.C."/>
            <person name="Edwards S.V."/>
            <person name="Faircloth B.C."/>
            <person name="Fujita M.K."/>
            <person name="Greenwold M.J."/>
            <person name="Hoffmann F.G."/>
            <person name="Howard J.M."/>
            <person name="Iguchi T."/>
            <person name="Janes D.E."/>
            <person name="Khan S.Y."/>
            <person name="Kohno S."/>
            <person name="de Koning A.J."/>
            <person name="Lance S.L."/>
            <person name="McCarthy F.M."/>
            <person name="McCormack J.E."/>
            <person name="Merchant M.E."/>
            <person name="Peterson D.G."/>
            <person name="Pollock D.D."/>
            <person name="Pourmand N."/>
            <person name="Raney B.J."/>
            <person name="Roessler K.A."/>
            <person name="Sanford J.R."/>
            <person name="Sawyer R.H."/>
            <person name="Schmidt C.J."/>
            <person name="Triplett E.W."/>
            <person name="Tuberville T.D."/>
            <person name="Venegas-Anaya M."/>
            <person name="Howard J.T."/>
            <person name="Jarvis E.D."/>
            <person name="Guillette L.J.Jr."/>
            <person name="Glenn T.C."/>
            <person name="Green R.E."/>
            <person name="Ray D.A."/>
        </authorList>
    </citation>
    <scope>NUCLEOTIDE SEQUENCE [LARGE SCALE GENOMIC DNA]</scope>
    <source>
        <strain evidence="10">KSC_2009_1</strain>
    </source>
</reference>
<dbReference type="InterPro" id="IPR006001">
    <property type="entry name" value="Therm_gnt_kin"/>
</dbReference>
<dbReference type="AlphaFoldDB" id="A0A151M8B3"/>
<dbReference type="PANTHER" id="PTHR43442">
    <property type="entry name" value="GLUCONOKINASE-RELATED"/>
    <property type="match status" value="1"/>
</dbReference>
<evidence type="ECO:0000256" key="3">
    <source>
        <dbReference type="ARBA" id="ARBA00012054"/>
    </source>
</evidence>
<dbReference type="CDD" id="cd02021">
    <property type="entry name" value="GntK"/>
    <property type="match status" value="1"/>
</dbReference>
<evidence type="ECO:0000256" key="6">
    <source>
        <dbReference type="ARBA" id="ARBA00022777"/>
    </source>
</evidence>
<dbReference type="EMBL" id="AKHW03006358">
    <property type="protein sequence ID" value="KYO20739.1"/>
    <property type="molecule type" value="Genomic_DNA"/>
</dbReference>
<dbReference type="Pfam" id="PF01202">
    <property type="entry name" value="SKI"/>
    <property type="match status" value="1"/>
</dbReference>
<dbReference type="PANTHER" id="PTHR43442:SF3">
    <property type="entry name" value="GLUCONOKINASE-RELATED"/>
    <property type="match status" value="1"/>
</dbReference>
<dbReference type="UniPathway" id="UPA00792"/>
<organism evidence="10 11">
    <name type="scientific">Alligator mississippiensis</name>
    <name type="common">American alligator</name>
    <dbReference type="NCBI Taxonomy" id="8496"/>
    <lineage>
        <taxon>Eukaryota</taxon>
        <taxon>Metazoa</taxon>
        <taxon>Chordata</taxon>
        <taxon>Craniata</taxon>
        <taxon>Vertebrata</taxon>
        <taxon>Euteleostomi</taxon>
        <taxon>Archelosauria</taxon>
        <taxon>Archosauria</taxon>
        <taxon>Crocodylia</taxon>
        <taxon>Alligatoridae</taxon>
        <taxon>Alligatorinae</taxon>
        <taxon>Alligator</taxon>
    </lineage>
</organism>
<protein>
    <recommendedName>
        <fullName evidence="3">gluconokinase</fullName>
        <ecNumber evidence="3">2.7.1.12</ecNumber>
    </recommendedName>
    <alternativeName>
        <fullName evidence="8">Gluconate kinase</fullName>
    </alternativeName>
</protein>
<comment type="catalytic activity">
    <reaction evidence="9">
        <text>D-gluconate + ATP = 6-phospho-D-gluconate + ADP + H(+)</text>
        <dbReference type="Rhea" id="RHEA:19433"/>
        <dbReference type="ChEBI" id="CHEBI:15378"/>
        <dbReference type="ChEBI" id="CHEBI:18391"/>
        <dbReference type="ChEBI" id="CHEBI:30616"/>
        <dbReference type="ChEBI" id="CHEBI:58759"/>
        <dbReference type="ChEBI" id="CHEBI:456216"/>
        <dbReference type="EC" id="2.7.1.12"/>
    </reaction>
</comment>
<evidence type="ECO:0000256" key="1">
    <source>
        <dbReference type="ARBA" id="ARBA00004875"/>
    </source>
</evidence>
<keyword evidence="11" id="KW-1185">Reference proteome</keyword>
<evidence type="ECO:0000256" key="7">
    <source>
        <dbReference type="ARBA" id="ARBA00022840"/>
    </source>
</evidence>
<dbReference type="SUPFAM" id="SSF52540">
    <property type="entry name" value="P-loop containing nucleoside triphosphate hydrolases"/>
    <property type="match status" value="1"/>
</dbReference>